<gene>
    <name evidence="2" type="ORF">CR194_10420</name>
</gene>
<comment type="caution">
    <text evidence="2">The sequence shown here is derived from an EMBL/GenBank/DDBJ whole genome shotgun (WGS) entry which is preliminary data.</text>
</comment>
<accession>A0A323TF85</accession>
<keyword evidence="3" id="KW-1185">Reference proteome</keyword>
<evidence type="ECO:0000313" key="3">
    <source>
        <dbReference type="Proteomes" id="UP000248214"/>
    </source>
</evidence>
<sequence length="168" mass="19229">MKCKCQKHPGHPMPSPYYGQMMPYNHGAMQQPMQGMMMPENHSGGYGESMQPMMGYPQHYQQAHQGFNNNMGWQPPQQMQQYPQQMTQPQMGDQGMPNMGMGGQEMPYMEGNNMQQMGQQYDQSMQSPDQGNSYPMQGPNTHQNQMNGYPGMMPQTGYVPEEHDDDFD</sequence>
<proteinExistence type="predicted"/>
<dbReference type="RefSeq" id="WP_110609601.1">
    <property type="nucleotide sequence ID" value="NZ_PDOD01000002.1"/>
</dbReference>
<reference evidence="2 3" key="1">
    <citation type="submission" date="2017-10" db="EMBL/GenBank/DDBJ databases">
        <title>Bacillus sp. nov., a halophilic bacterium isolated from a Keqin Lake.</title>
        <authorList>
            <person name="Wang H."/>
        </authorList>
    </citation>
    <scope>NUCLEOTIDE SEQUENCE [LARGE SCALE GENOMIC DNA]</scope>
    <source>
        <strain evidence="2 3">KQ-12</strain>
    </source>
</reference>
<protein>
    <submittedName>
        <fullName evidence="2">Uncharacterized protein</fullName>
    </submittedName>
</protein>
<organism evidence="2 3">
    <name type="scientific">Salipaludibacillus keqinensis</name>
    <dbReference type="NCBI Taxonomy" id="2045207"/>
    <lineage>
        <taxon>Bacteria</taxon>
        <taxon>Bacillati</taxon>
        <taxon>Bacillota</taxon>
        <taxon>Bacilli</taxon>
        <taxon>Bacillales</taxon>
        <taxon>Bacillaceae</taxon>
    </lineage>
</organism>
<name>A0A323TF85_9BACI</name>
<evidence type="ECO:0000313" key="2">
    <source>
        <dbReference type="EMBL" id="PYZ93569.1"/>
    </source>
</evidence>
<dbReference type="Proteomes" id="UP000248214">
    <property type="component" value="Unassembled WGS sequence"/>
</dbReference>
<evidence type="ECO:0000256" key="1">
    <source>
        <dbReference type="SAM" id="MobiDB-lite"/>
    </source>
</evidence>
<dbReference type="AlphaFoldDB" id="A0A323TF85"/>
<feature type="region of interest" description="Disordered" evidence="1">
    <location>
        <begin position="120"/>
        <end position="168"/>
    </location>
</feature>
<feature type="compositionally biased region" description="Polar residues" evidence="1">
    <location>
        <begin position="128"/>
        <end position="147"/>
    </location>
</feature>
<dbReference type="EMBL" id="PDOD01000002">
    <property type="protein sequence ID" value="PYZ93569.1"/>
    <property type="molecule type" value="Genomic_DNA"/>
</dbReference>